<evidence type="ECO:0000256" key="2">
    <source>
        <dbReference type="ARBA" id="ARBA00022559"/>
    </source>
</evidence>
<protein>
    <submittedName>
        <fullName evidence="13">Dye decolorizing peroxidase</fullName>
    </submittedName>
</protein>
<comment type="similarity">
    <text evidence="8">Belongs to the DyP-type peroxidase family.</text>
</comment>
<gene>
    <name evidence="13" type="ORF">FB468_1106</name>
</gene>
<proteinExistence type="inferred from homology"/>
<dbReference type="GO" id="GO:0046872">
    <property type="term" value="F:metal ion binding"/>
    <property type="evidence" value="ECO:0007669"/>
    <property type="project" value="UniProtKB-KW"/>
</dbReference>
<keyword evidence="7" id="KW-0408">Iron</keyword>
<dbReference type="Proteomes" id="UP000319094">
    <property type="component" value="Unassembled WGS sequence"/>
</dbReference>
<evidence type="ECO:0000256" key="9">
    <source>
        <dbReference type="SAM" id="MobiDB-lite"/>
    </source>
</evidence>
<keyword evidence="6" id="KW-0560">Oxidoreductase</keyword>
<keyword evidence="5" id="KW-0732">Signal</keyword>
<evidence type="ECO:0000313" key="14">
    <source>
        <dbReference type="Proteomes" id="UP000319094"/>
    </source>
</evidence>
<dbReference type="STRING" id="55969.SD72_00535"/>
<dbReference type="InterPro" id="IPR011008">
    <property type="entry name" value="Dimeric_a/b-barrel"/>
</dbReference>
<keyword evidence="14" id="KW-1185">Reference proteome</keyword>
<evidence type="ECO:0000256" key="7">
    <source>
        <dbReference type="ARBA" id="ARBA00023004"/>
    </source>
</evidence>
<dbReference type="PROSITE" id="PS51318">
    <property type="entry name" value="TAT"/>
    <property type="match status" value="1"/>
</dbReference>
<evidence type="ECO:0000256" key="4">
    <source>
        <dbReference type="ARBA" id="ARBA00022723"/>
    </source>
</evidence>
<feature type="transmembrane region" description="Helical" evidence="10">
    <location>
        <begin position="21"/>
        <end position="44"/>
    </location>
</feature>
<keyword evidence="10" id="KW-0812">Transmembrane</keyword>
<evidence type="ECO:0000256" key="8">
    <source>
        <dbReference type="ARBA" id="ARBA00025737"/>
    </source>
</evidence>
<dbReference type="GO" id="GO:0004601">
    <property type="term" value="F:peroxidase activity"/>
    <property type="evidence" value="ECO:0007669"/>
    <property type="project" value="UniProtKB-KW"/>
</dbReference>
<dbReference type="PROSITE" id="PS51404">
    <property type="entry name" value="DYP_PEROXIDASE"/>
    <property type="match status" value="1"/>
</dbReference>
<keyword evidence="3" id="KW-0349">Heme</keyword>
<evidence type="ECO:0000256" key="5">
    <source>
        <dbReference type="ARBA" id="ARBA00022729"/>
    </source>
</evidence>
<evidence type="ECO:0000313" key="13">
    <source>
        <dbReference type="EMBL" id="TQL43091.1"/>
    </source>
</evidence>
<evidence type="ECO:0000259" key="11">
    <source>
        <dbReference type="Pfam" id="PF04261"/>
    </source>
</evidence>
<keyword evidence="10" id="KW-1133">Transmembrane helix</keyword>
<evidence type="ECO:0000256" key="6">
    <source>
        <dbReference type="ARBA" id="ARBA00023002"/>
    </source>
</evidence>
<dbReference type="InterPro" id="IPR048327">
    <property type="entry name" value="Dyp_perox_N"/>
</dbReference>
<comment type="cofactor">
    <cofactor evidence="1">
        <name>heme b</name>
        <dbReference type="ChEBI" id="CHEBI:60344"/>
    </cofactor>
</comment>
<dbReference type="SUPFAM" id="SSF54909">
    <property type="entry name" value="Dimeric alpha+beta barrel"/>
    <property type="match status" value="1"/>
</dbReference>
<dbReference type="InterPro" id="IPR006314">
    <property type="entry name" value="Dyp_peroxidase"/>
</dbReference>
<dbReference type="PANTHER" id="PTHR30521">
    <property type="entry name" value="DEFERROCHELATASE/PEROXIDASE"/>
    <property type="match status" value="1"/>
</dbReference>
<organism evidence="13 14">
    <name type="scientific">Leucobacter komagatae</name>
    <dbReference type="NCBI Taxonomy" id="55969"/>
    <lineage>
        <taxon>Bacteria</taxon>
        <taxon>Bacillati</taxon>
        <taxon>Actinomycetota</taxon>
        <taxon>Actinomycetes</taxon>
        <taxon>Micrococcales</taxon>
        <taxon>Microbacteriaceae</taxon>
        <taxon>Leucobacter</taxon>
    </lineage>
</organism>
<keyword evidence="4" id="KW-0479">Metal-binding</keyword>
<dbReference type="EMBL" id="VFON01000001">
    <property type="protein sequence ID" value="TQL43091.1"/>
    <property type="molecule type" value="Genomic_DNA"/>
</dbReference>
<dbReference type="GO" id="GO:0005829">
    <property type="term" value="C:cytosol"/>
    <property type="evidence" value="ECO:0007669"/>
    <property type="project" value="TreeGrafter"/>
</dbReference>
<feature type="domain" description="Dyp-type peroxidase N-terminal" evidence="11">
    <location>
        <begin position="83"/>
        <end position="225"/>
    </location>
</feature>
<dbReference type="GO" id="GO:0020037">
    <property type="term" value="F:heme binding"/>
    <property type="evidence" value="ECO:0007669"/>
    <property type="project" value="InterPro"/>
</dbReference>
<evidence type="ECO:0000259" key="12">
    <source>
        <dbReference type="Pfam" id="PF20628"/>
    </source>
</evidence>
<evidence type="ECO:0000256" key="3">
    <source>
        <dbReference type="ARBA" id="ARBA00022617"/>
    </source>
</evidence>
<keyword evidence="10" id="KW-0472">Membrane</keyword>
<dbReference type="RefSeq" id="WP_141886457.1">
    <property type="nucleotide sequence ID" value="NZ_BAAAUY010000012.1"/>
</dbReference>
<dbReference type="InterPro" id="IPR006311">
    <property type="entry name" value="TAT_signal"/>
</dbReference>
<dbReference type="OrthoDB" id="9781066at2"/>
<keyword evidence="2 13" id="KW-0575">Peroxidase</keyword>
<name>A0A542Y4V0_9MICO</name>
<feature type="region of interest" description="Disordered" evidence="9">
    <location>
        <begin position="296"/>
        <end position="324"/>
    </location>
</feature>
<feature type="domain" description="Dyp-type peroxidase C-terminal" evidence="12">
    <location>
        <begin position="237"/>
        <end position="412"/>
    </location>
</feature>
<sequence length="425" mass="45311">MSSDQALEQDQQARRLSRRALLTGGAVGAGIGALLGGAGGYALAERDRANEPGFDPETTPALNDAADGPGFGGEALSCHGDHQAGITTVPATHVRHIAYTLRAETDRGAIARMFRILTGDIEALTAGVAPLADPEPELAERPSRLTITVGVGPGLVDRVDPKKRPKWLAPLPAFTLDQLGGGFDGGDLLLTLQADDPLPVAHAARMLHRDLDRFGELAWVQQGFRQARGAEAQGATMRNLMGQVDGTVNPKPAEPDFDPLIWVDKADGQPWLAGGSAFVLRRIRMELDTWDRVDRPGREQTIGRTLSDGAALSDPKGGEHKPADFDAKNALGLSVISSAAHIRRATSSDPNERIVRRAVNYDTGEEAGLLFGCFQRNPLTQFVPIQQRLDEADLLNEWVTHTGSAVFAILPGFRSGETLGAGLTA</sequence>
<dbReference type="NCBIfam" id="TIGR01413">
    <property type="entry name" value="Dyp_perox_fam"/>
    <property type="match status" value="1"/>
</dbReference>
<dbReference type="Pfam" id="PF20628">
    <property type="entry name" value="Dyp_perox_C"/>
    <property type="match status" value="1"/>
</dbReference>
<dbReference type="PANTHER" id="PTHR30521:SF4">
    <property type="entry name" value="DEFERROCHELATASE"/>
    <property type="match status" value="1"/>
</dbReference>
<dbReference type="AlphaFoldDB" id="A0A542Y4V0"/>
<comment type="caution">
    <text evidence="13">The sequence shown here is derived from an EMBL/GenBank/DDBJ whole genome shotgun (WGS) entry which is preliminary data.</text>
</comment>
<dbReference type="Pfam" id="PF04261">
    <property type="entry name" value="Dyp_perox_N"/>
    <property type="match status" value="1"/>
</dbReference>
<evidence type="ECO:0000256" key="1">
    <source>
        <dbReference type="ARBA" id="ARBA00001970"/>
    </source>
</evidence>
<evidence type="ECO:0000256" key="10">
    <source>
        <dbReference type="SAM" id="Phobius"/>
    </source>
</evidence>
<reference evidence="13 14" key="1">
    <citation type="submission" date="2019-06" db="EMBL/GenBank/DDBJ databases">
        <title>Sequencing the genomes of 1000 actinobacteria strains.</title>
        <authorList>
            <person name="Klenk H.-P."/>
        </authorList>
    </citation>
    <scope>NUCLEOTIDE SEQUENCE [LARGE SCALE GENOMIC DNA]</scope>
    <source>
        <strain evidence="13 14">DSM 8803</strain>
    </source>
</reference>
<dbReference type="InterPro" id="IPR048328">
    <property type="entry name" value="Dyp_perox_C"/>
</dbReference>
<accession>A0A542Y4V0</accession>